<dbReference type="InterPro" id="IPR052021">
    <property type="entry name" value="Type-I_RS_S_subunit"/>
</dbReference>
<dbReference type="GO" id="GO:0003677">
    <property type="term" value="F:DNA binding"/>
    <property type="evidence" value="ECO:0007669"/>
    <property type="project" value="UniProtKB-KW"/>
</dbReference>
<dbReference type="InterPro" id="IPR000055">
    <property type="entry name" value="Restrct_endonuc_typeI_TRD"/>
</dbReference>
<accession>Q0KFR4</accession>
<keyword evidence="6" id="KW-0255">Endonuclease</keyword>
<dbReference type="EMBL" id="CP039287">
    <property type="protein sequence ID" value="QCB99132.1"/>
    <property type="molecule type" value="Genomic_DNA"/>
</dbReference>
<dbReference type="RefSeq" id="WP_011614278.1">
    <property type="nucleotide sequence ID" value="NC_008313.1"/>
</dbReference>
<keyword evidence="7" id="KW-1185">Reference proteome</keyword>
<sequence length="422" mass="46124">MSNFVALGDHITVQKGKAPLVTGYVGKGAEPYLSPEYLRGRAPADLAKAGPDAVRAAEGETILLWDGSNAGEFFRSKVGLVASTMTKISPSSVFRPAYFFHVAKQAERFLKAQTNGTGIPHVDRELLEGIKVFCPGSTEQQLLAEILDTLDTAIYETEAIIAKLKAVKQGLLHDLLTRGIDANGELRPPQAEAPHLYESSPLGWIPNEWGLAPTATRCHLITKGTTPAANEMWQGGAGIRFLRVDNLSFDGQLDLDASTFRVSLATHKGFLARSRCLEGDVLTNIVGPPLGKLGLVTKEIGEVNINQAIALFRPTEQLLPKFLLIWLSSSISQSWLRNRAKQTSGQVNLTLALCQELPLPRMTINEQQAIVDRVDAAQEQIWCEEELIRKMRLEKSGLMDDLLTGRVRVKPQLAETKQAGSA</sequence>
<protein>
    <submittedName>
        <fullName evidence="6">Restriction endonuclease subunit S</fullName>
    </submittedName>
    <submittedName>
        <fullName evidence="5">Type I restriction-modification system specificity subunit</fullName>
    </submittedName>
</protein>
<dbReference type="Proteomes" id="UP000296079">
    <property type="component" value="Chromosome 1"/>
</dbReference>
<feature type="domain" description="Type I restriction modification DNA specificity" evidence="4">
    <location>
        <begin position="4"/>
        <end position="165"/>
    </location>
</feature>
<dbReference type="Gene3D" id="3.90.220.20">
    <property type="entry name" value="DNA methylase specificity domains"/>
    <property type="match status" value="2"/>
</dbReference>
<keyword evidence="3" id="KW-0238">DNA-binding</keyword>
<name>Q0KFR4_CUPNH</name>
<dbReference type="Gene3D" id="1.10.287.1120">
    <property type="entry name" value="Bipartite methylase S protein"/>
    <property type="match status" value="1"/>
</dbReference>
<dbReference type="eggNOG" id="COG0732">
    <property type="taxonomic scope" value="Bacteria"/>
</dbReference>
<keyword evidence="2" id="KW-0680">Restriction system</keyword>
<dbReference type="GO" id="GO:0004519">
    <property type="term" value="F:endonuclease activity"/>
    <property type="evidence" value="ECO:0007669"/>
    <property type="project" value="UniProtKB-KW"/>
</dbReference>
<dbReference type="PANTHER" id="PTHR30408:SF12">
    <property type="entry name" value="TYPE I RESTRICTION ENZYME MJAVIII SPECIFICITY SUBUNIT"/>
    <property type="match status" value="1"/>
</dbReference>
<organism evidence="5 7">
    <name type="scientific">Cupriavidus necator (strain ATCC 17699 / DSM 428 / KCTC 22496 / NCIMB 10442 / H16 / Stanier 337)</name>
    <name type="common">Ralstonia eutropha</name>
    <dbReference type="NCBI Taxonomy" id="381666"/>
    <lineage>
        <taxon>Bacteria</taxon>
        <taxon>Pseudomonadati</taxon>
        <taxon>Pseudomonadota</taxon>
        <taxon>Betaproteobacteria</taxon>
        <taxon>Burkholderiales</taxon>
        <taxon>Burkholderiaceae</taxon>
        <taxon>Cupriavidus</taxon>
    </lineage>
</organism>
<dbReference type="KEGG" id="reh:H16_A0005"/>
<dbReference type="CDD" id="cd17263">
    <property type="entry name" value="RMtype1_S_AbaB8300I-TRD1-CR1_like"/>
    <property type="match status" value="1"/>
</dbReference>
<evidence type="ECO:0000259" key="4">
    <source>
        <dbReference type="Pfam" id="PF01420"/>
    </source>
</evidence>
<reference evidence="6 8" key="2">
    <citation type="submission" date="2019-04" db="EMBL/GenBank/DDBJ databases">
        <title>Long-read de novo sequencing of Cupriavidus necator H16.</title>
        <authorList>
            <person name="Little G.T."/>
            <person name="Ehsaan M."/>
            <person name="Arenas-Lopez C."/>
            <person name="Jawed K."/>
            <person name="Winzer K."/>
            <person name="Kovacs K."/>
            <person name="Malys N."/>
            <person name="Minton N.P."/>
        </authorList>
    </citation>
    <scope>NUCLEOTIDE SEQUENCE [LARGE SCALE GENOMIC DNA]</scope>
    <source>
        <strain evidence="6 8">H16</strain>
    </source>
</reference>
<proteinExistence type="inferred from homology"/>
<evidence type="ECO:0000313" key="8">
    <source>
        <dbReference type="Proteomes" id="UP000296079"/>
    </source>
</evidence>
<evidence type="ECO:0000313" key="6">
    <source>
        <dbReference type="EMBL" id="QCB99132.1"/>
    </source>
</evidence>
<dbReference type="REBASE" id="13413">
    <property type="entry name" value="S.ReuHORF4P"/>
</dbReference>
<dbReference type="GO" id="GO:0009307">
    <property type="term" value="P:DNA restriction-modification system"/>
    <property type="evidence" value="ECO:0007669"/>
    <property type="project" value="UniProtKB-KW"/>
</dbReference>
<gene>
    <name evidence="5" type="ordered locus">H16_A0005</name>
    <name evidence="6" type="ORF">E6A55_00025</name>
</gene>
<dbReference type="AlphaFoldDB" id="Q0KFR4"/>
<dbReference type="EMBL" id="AM260479">
    <property type="protein sequence ID" value="CAJ91157.1"/>
    <property type="molecule type" value="Genomic_DNA"/>
</dbReference>
<reference evidence="5 7" key="1">
    <citation type="journal article" date="2006" name="Nat. Biotechnol.">
        <title>Genome sequence of the bioplastic-producing 'Knallgas' bacterium Ralstonia eutropha H16.</title>
        <authorList>
            <person name="Pohlmann A."/>
            <person name="Fricke W.F."/>
            <person name="Reinecke F."/>
            <person name="Kusian B."/>
            <person name="Liesegang H."/>
            <person name="Cramm R."/>
            <person name="Eitinger T."/>
            <person name="Ewering C."/>
            <person name="Potter M."/>
            <person name="Schwartz E."/>
            <person name="Strittmatter A."/>
            <person name="Voss I."/>
            <person name="Gottschalk G."/>
            <person name="Steinbuechel A."/>
            <person name="Friedrich B."/>
            <person name="Bowien B."/>
        </authorList>
    </citation>
    <scope>NUCLEOTIDE SEQUENCE [LARGE SCALE GENOMIC DNA]</scope>
    <source>
        <strain evidence="7">ATCC 17699 / DSM 428 / KCTC 22496 / NCIMB 10442 / H16 / Stanier 337</strain>
        <strain evidence="5">H16</strain>
    </source>
</reference>
<evidence type="ECO:0000256" key="2">
    <source>
        <dbReference type="ARBA" id="ARBA00022747"/>
    </source>
</evidence>
<dbReference type="HOGENOM" id="CLU_021095_10_0_4"/>
<dbReference type="OrthoDB" id="5298944at2"/>
<dbReference type="InterPro" id="IPR044946">
    <property type="entry name" value="Restrct_endonuc_typeI_TRD_sf"/>
</dbReference>
<dbReference type="Pfam" id="PF01420">
    <property type="entry name" value="Methylase_S"/>
    <property type="match status" value="1"/>
</dbReference>
<keyword evidence="6" id="KW-0540">Nuclease</keyword>
<evidence type="ECO:0000313" key="5">
    <source>
        <dbReference type="EMBL" id="CAJ91157.1"/>
    </source>
</evidence>
<evidence type="ECO:0000256" key="1">
    <source>
        <dbReference type="ARBA" id="ARBA00010923"/>
    </source>
</evidence>
<keyword evidence="6" id="KW-0378">Hydrolase</keyword>
<evidence type="ECO:0000313" key="7">
    <source>
        <dbReference type="Proteomes" id="UP000008210"/>
    </source>
</evidence>
<comment type="similarity">
    <text evidence="1">Belongs to the type-I restriction system S methylase family.</text>
</comment>
<dbReference type="Proteomes" id="UP000008210">
    <property type="component" value="Chromosome 1"/>
</dbReference>
<dbReference type="REBASE" id="307372">
    <property type="entry name" value="S.CneH16I"/>
</dbReference>
<dbReference type="PANTHER" id="PTHR30408">
    <property type="entry name" value="TYPE-1 RESTRICTION ENZYME ECOKI SPECIFICITY PROTEIN"/>
    <property type="match status" value="1"/>
</dbReference>
<dbReference type="SUPFAM" id="SSF116734">
    <property type="entry name" value="DNA methylase specificity domain"/>
    <property type="match status" value="2"/>
</dbReference>
<evidence type="ECO:0000256" key="3">
    <source>
        <dbReference type="ARBA" id="ARBA00023125"/>
    </source>
</evidence>
<dbReference type="STRING" id="381666.H16_A0005"/>